<evidence type="ECO:0000259" key="2">
    <source>
        <dbReference type="Pfam" id="PF22725"/>
    </source>
</evidence>
<dbReference type="PANTHER" id="PTHR43249:SF1">
    <property type="entry name" value="D-GLUCOSIDE 3-DEHYDROGENASE"/>
    <property type="match status" value="1"/>
</dbReference>
<dbReference type="Proteomes" id="UP001431656">
    <property type="component" value="Chromosome"/>
</dbReference>
<organism evidence="3 4">
    <name type="scientific">Brooklawnia propionicigenes</name>
    <dbReference type="NCBI Taxonomy" id="3041175"/>
    <lineage>
        <taxon>Bacteria</taxon>
        <taxon>Bacillati</taxon>
        <taxon>Actinomycetota</taxon>
        <taxon>Actinomycetes</taxon>
        <taxon>Propionibacteriales</taxon>
        <taxon>Propionibacteriaceae</taxon>
        <taxon>Brooklawnia</taxon>
    </lineage>
</organism>
<dbReference type="InterPro" id="IPR055170">
    <property type="entry name" value="GFO_IDH_MocA-like_dom"/>
</dbReference>
<feature type="domain" description="GFO/IDH/MocA-like oxidoreductase" evidence="2">
    <location>
        <begin position="140"/>
        <end position="262"/>
    </location>
</feature>
<dbReference type="Gene3D" id="3.40.50.720">
    <property type="entry name" value="NAD(P)-binding Rossmann-like Domain"/>
    <property type="match status" value="1"/>
</dbReference>
<name>A0AAN0K5Y5_9ACTN</name>
<dbReference type="SUPFAM" id="SSF55347">
    <property type="entry name" value="Glyceraldehyde-3-phosphate dehydrogenase-like, C-terminal domain"/>
    <property type="match status" value="1"/>
</dbReference>
<dbReference type="EMBL" id="AP028056">
    <property type="protein sequence ID" value="BEH01127.1"/>
    <property type="molecule type" value="Genomic_DNA"/>
</dbReference>
<dbReference type="SUPFAM" id="SSF51735">
    <property type="entry name" value="NAD(P)-binding Rossmann-fold domains"/>
    <property type="match status" value="1"/>
</dbReference>
<dbReference type="Gene3D" id="3.30.360.10">
    <property type="entry name" value="Dihydrodipicolinate Reductase, domain 2"/>
    <property type="match status" value="1"/>
</dbReference>
<evidence type="ECO:0000313" key="3">
    <source>
        <dbReference type="EMBL" id="BEH01127.1"/>
    </source>
</evidence>
<dbReference type="AlphaFoldDB" id="A0AAN0K5Y5"/>
<dbReference type="GO" id="GO:0000166">
    <property type="term" value="F:nucleotide binding"/>
    <property type="evidence" value="ECO:0007669"/>
    <property type="project" value="InterPro"/>
</dbReference>
<gene>
    <name evidence="3" type="ORF">brsh051_04080</name>
</gene>
<dbReference type="InterPro" id="IPR036291">
    <property type="entry name" value="NAD(P)-bd_dom_sf"/>
</dbReference>
<accession>A0AAN0K5Y5</accession>
<dbReference type="RefSeq" id="WP_286267097.1">
    <property type="nucleotide sequence ID" value="NZ_AP028056.1"/>
</dbReference>
<dbReference type="Pfam" id="PF22725">
    <property type="entry name" value="GFO_IDH_MocA_C3"/>
    <property type="match status" value="1"/>
</dbReference>
<dbReference type="KEGG" id="broo:brsh051_04080"/>
<evidence type="ECO:0000313" key="4">
    <source>
        <dbReference type="Proteomes" id="UP001431656"/>
    </source>
</evidence>
<protein>
    <submittedName>
        <fullName evidence="3">Gfo/Idh/MocA family oxidoreductase</fullName>
    </submittedName>
</protein>
<keyword evidence="4" id="KW-1185">Reference proteome</keyword>
<dbReference type="InterPro" id="IPR052515">
    <property type="entry name" value="Gfo/Idh/MocA_Oxidoreductase"/>
</dbReference>
<proteinExistence type="predicted"/>
<dbReference type="Pfam" id="PF01408">
    <property type="entry name" value="GFO_IDH_MocA"/>
    <property type="match status" value="1"/>
</dbReference>
<dbReference type="PANTHER" id="PTHR43249">
    <property type="entry name" value="UDP-N-ACETYL-2-AMINO-2-DEOXY-D-GLUCURONATE OXIDASE"/>
    <property type="match status" value="1"/>
</dbReference>
<dbReference type="InterPro" id="IPR000683">
    <property type="entry name" value="Gfo/Idh/MocA-like_OxRdtase_N"/>
</dbReference>
<feature type="domain" description="Gfo/Idh/MocA-like oxidoreductase N-terminal" evidence="1">
    <location>
        <begin position="6"/>
        <end position="125"/>
    </location>
</feature>
<reference evidence="3" key="1">
    <citation type="journal article" date="2024" name="Int. J. Syst. Evol. Microbiol.">
        <title>Brooklawnia propionicigenes sp. nov., a facultatively anaerobic, propionate-producing bacterium isolated from a methanogenic reactor treating waste from cattle farms.</title>
        <authorList>
            <person name="Akita Y."/>
            <person name="Ueki A."/>
            <person name="Tonouchi A."/>
            <person name="Sugawara Y."/>
            <person name="Honma S."/>
            <person name="Kaku N."/>
            <person name="Ueki K."/>
        </authorList>
    </citation>
    <scope>NUCLEOTIDE SEQUENCE</scope>
    <source>
        <strain evidence="3">SH051</strain>
    </source>
</reference>
<sequence length="393" mass="43419">MNDQVRLGVVGVGVQGRLYAELVSTGRAPSLRLSALCSANPKSRSHQDHAATAAGLGVPLFTDYIEMLDSGEVDAVVITVPHFEHPRFAAEAIERGVHVLLEKPAGIYGKQVTRMLDVAAEHPQTTLAMMFNQRANPLFVDLKSMIDSGEFGALRRTSWLLTHWWRPDAYYASSSWRASWGGEGGGVLVNQAPHQLDLWQWLCGAPLRCFARLRFGFRRDIPAEDEVSASLEFPGEASGVFVTCTNDLVGTDRLELSFDKARVLVEDSLRMTIHRFVDDEREIARSISAEDAALVPSGAFDRSVFFSSETREYTSAWGEQHSLLLDNFGKHILDGTPLIAPAEEGLTSVRLANAMHLSAWTGQDIDLTTFDDDLYLAELNKLIEAEGRFPTRA</sequence>
<evidence type="ECO:0000259" key="1">
    <source>
        <dbReference type="Pfam" id="PF01408"/>
    </source>
</evidence>